<dbReference type="InterPro" id="IPR052338">
    <property type="entry name" value="Transposase_5"/>
</dbReference>
<dbReference type="InterPro" id="IPR036397">
    <property type="entry name" value="RNaseH_sf"/>
</dbReference>
<evidence type="ECO:0008006" key="3">
    <source>
        <dbReference type="Google" id="ProtNLM"/>
    </source>
</evidence>
<proteinExistence type="predicted"/>
<dbReference type="AlphaFoldDB" id="A0A060WCB0"/>
<dbReference type="PANTHER" id="PTHR23022">
    <property type="entry name" value="TRANSPOSABLE ELEMENT-RELATED"/>
    <property type="match status" value="1"/>
</dbReference>
<dbReference type="PANTHER" id="PTHR23022:SF135">
    <property type="entry name" value="SI:DKEY-77F5.3"/>
    <property type="match status" value="1"/>
</dbReference>
<dbReference type="EMBL" id="FR904482">
    <property type="protein sequence ID" value="CDQ64762.1"/>
    <property type="molecule type" value="Genomic_DNA"/>
</dbReference>
<accession>A0A060WCB0</accession>
<name>A0A060WCB0_ONCMY</name>
<gene>
    <name evidence="1" type="ORF">GSONMT00071914001</name>
</gene>
<sequence>MLTSLSTTLNKNGVHGKTTRKKILLSKKTKNIAEHLKFAKVHLDVPQCYWQNILWTDETTVELFGRNTTCGGKKGTAHQHQNLIPTVKYGGGSIMVWGCIAASGPGQPAIIDGKMNSSFSRHFAGEC</sequence>
<organism evidence="1 2">
    <name type="scientific">Oncorhynchus mykiss</name>
    <name type="common">Rainbow trout</name>
    <name type="synonym">Salmo gairdneri</name>
    <dbReference type="NCBI Taxonomy" id="8022"/>
    <lineage>
        <taxon>Eukaryota</taxon>
        <taxon>Metazoa</taxon>
        <taxon>Chordata</taxon>
        <taxon>Craniata</taxon>
        <taxon>Vertebrata</taxon>
        <taxon>Euteleostomi</taxon>
        <taxon>Actinopterygii</taxon>
        <taxon>Neopterygii</taxon>
        <taxon>Teleostei</taxon>
        <taxon>Protacanthopterygii</taxon>
        <taxon>Salmoniformes</taxon>
        <taxon>Salmonidae</taxon>
        <taxon>Salmoninae</taxon>
        <taxon>Oncorhynchus</taxon>
    </lineage>
</organism>
<reference evidence="1" key="1">
    <citation type="journal article" date="2014" name="Nat. Commun.">
        <title>The rainbow trout genome provides novel insights into evolution after whole-genome duplication in vertebrates.</title>
        <authorList>
            <person name="Berthelot C."/>
            <person name="Brunet F."/>
            <person name="Chalopin D."/>
            <person name="Juanchich A."/>
            <person name="Bernard M."/>
            <person name="Noel B."/>
            <person name="Bento P."/>
            <person name="Da Silva C."/>
            <person name="Labadie K."/>
            <person name="Alberti A."/>
            <person name="Aury J.M."/>
            <person name="Louis A."/>
            <person name="Dehais P."/>
            <person name="Bardou P."/>
            <person name="Montfort J."/>
            <person name="Klopp C."/>
            <person name="Cabau C."/>
            <person name="Gaspin C."/>
            <person name="Thorgaard G.H."/>
            <person name="Boussaha M."/>
            <person name="Quillet E."/>
            <person name="Guyomard R."/>
            <person name="Galiana D."/>
            <person name="Bobe J."/>
            <person name="Volff J.N."/>
            <person name="Genet C."/>
            <person name="Wincker P."/>
            <person name="Jaillon O."/>
            <person name="Roest Crollius H."/>
            <person name="Guiguen Y."/>
        </authorList>
    </citation>
    <scope>NUCLEOTIDE SEQUENCE [LARGE SCALE GENOMIC DNA]</scope>
</reference>
<dbReference type="PaxDb" id="8022-A0A060WCB0"/>
<reference evidence="1" key="2">
    <citation type="submission" date="2014-03" db="EMBL/GenBank/DDBJ databases">
        <authorList>
            <person name="Genoscope - CEA"/>
        </authorList>
    </citation>
    <scope>NUCLEOTIDE SEQUENCE</scope>
</reference>
<dbReference type="STRING" id="8022.A0A060WCB0"/>
<evidence type="ECO:0000313" key="2">
    <source>
        <dbReference type="Proteomes" id="UP000193380"/>
    </source>
</evidence>
<dbReference type="Proteomes" id="UP000193380">
    <property type="component" value="Unassembled WGS sequence"/>
</dbReference>
<dbReference type="Gene3D" id="3.30.420.10">
    <property type="entry name" value="Ribonuclease H-like superfamily/Ribonuclease H"/>
    <property type="match status" value="1"/>
</dbReference>
<protein>
    <recommendedName>
        <fullName evidence="3">Transposase Tc1-like domain-containing protein</fullName>
    </recommendedName>
</protein>
<dbReference type="GO" id="GO:0003676">
    <property type="term" value="F:nucleic acid binding"/>
    <property type="evidence" value="ECO:0007669"/>
    <property type="project" value="InterPro"/>
</dbReference>
<evidence type="ECO:0000313" key="1">
    <source>
        <dbReference type="EMBL" id="CDQ64762.1"/>
    </source>
</evidence>